<evidence type="ECO:0000256" key="9">
    <source>
        <dbReference type="PROSITE-ProRule" id="PRU00464"/>
    </source>
</evidence>
<evidence type="ECO:0000256" key="1">
    <source>
        <dbReference type="ARBA" id="ARBA00022741"/>
    </source>
</evidence>
<evidence type="ECO:0000313" key="12">
    <source>
        <dbReference type="Proteomes" id="UP000410492"/>
    </source>
</evidence>
<dbReference type="PANTHER" id="PTHR12486:SF5">
    <property type="entry name" value="ADENOSINE 5'-MONOPHOSPHORAMIDASE HINT3"/>
    <property type="match status" value="1"/>
</dbReference>
<protein>
    <recommendedName>
        <fullName evidence="5">Adenosine 5'-monophosphoramidase HINT3</fullName>
    </recommendedName>
    <alternativeName>
        <fullName evidence="6">Histidine triad nucleotide-binding protein 3</fullName>
    </alternativeName>
</protein>
<dbReference type="AlphaFoldDB" id="A0A653CJ06"/>
<feature type="active site" description="Tele-AMP-histidine intermediate" evidence="7">
    <location>
        <position position="134"/>
    </location>
</feature>
<evidence type="ECO:0000313" key="11">
    <source>
        <dbReference type="EMBL" id="VEN47676.1"/>
    </source>
</evidence>
<evidence type="ECO:0000256" key="4">
    <source>
        <dbReference type="ARBA" id="ARBA00025764"/>
    </source>
</evidence>
<keyword evidence="12" id="KW-1185">Reference proteome</keyword>
<gene>
    <name evidence="11" type="ORF">CALMAC_LOCUS9362</name>
</gene>
<evidence type="ECO:0000256" key="7">
    <source>
        <dbReference type="PIRSR" id="PIRSR601310-1"/>
    </source>
</evidence>
<keyword evidence="1" id="KW-0547">Nucleotide-binding</keyword>
<dbReference type="GO" id="GO:0016787">
    <property type="term" value="F:hydrolase activity"/>
    <property type="evidence" value="ECO:0007669"/>
    <property type="project" value="UniProtKB-KW"/>
</dbReference>
<dbReference type="OrthoDB" id="1915375at2759"/>
<organism evidence="11 12">
    <name type="scientific">Callosobruchus maculatus</name>
    <name type="common">Southern cowpea weevil</name>
    <name type="synonym">Pulse bruchid</name>
    <dbReference type="NCBI Taxonomy" id="64391"/>
    <lineage>
        <taxon>Eukaryota</taxon>
        <taxon>Metazoa</taxon>
        <taxon>Ecdysozoa</taxon>
        <taxon>Arthropoda</taxon>
        <taxon>Hexapoda</taxon>
        <taxon>Insecta</taxon>
        <taxon>Pterygota</taxon>
        <taxon>Neoptera</taxon>
        <taxon>Endopterygota</taxon>
        <taxon>Coleoptera</taxon>
        <taxon>Polyphaga</taxon>
        <taxon>Cucujiformia</taxon>
        <taxon>Chrysomeloidea</taxon>
        <taxon>Chrysomelidae</taxon>
        <taxon>Bruchinae</taxon>
        <taxon>Bruchini</taxon>
        <taxon>Callosobruchus</taxon>
    </lineage>
</organism>
<evidence type="ECO:0000256" key="3">
    <source>
        <dbReference type="ARBA" id="ARBA00024472"/>
    </source>
</evidence>
<reference evidence="11 12" key="1">
    <citation type="submission" date="2019-01" db="EMBL/GenBank/DDBJ databases">
        <authorList>
            <person name="Sayadi A."/>
        </authorList>
    </citation>
    <scope>NUCLEOTIDE SEQUENCE [LARGE SCALE GENOMIC DNA]</scope>
</reference>
<comment type="similarity">
    <text evidence="4">Belongs to the HINT family.</text>
</comment>
<dbReference type="PANTHER" id="PTHR12486">
    <property type="entry name" value="APRATAXIN-RELATED"/>
    <property type="match status" value="1"/>
</dbReference>
<comment type="catalytic activity">
    <reaction evidence="3">
        <text>adenosine 5'-phosphoramidate + H2O = NH4(+) + AMP</text>
        <dbReference type="Rhea" id="RHEA:67916"/>
        <dbReference type="ChEBI" id="CHEBI:15377"/>
        <dbReference type="ChEBI" id="CHEBI:28938"/>
        <dbReference type="ChEBI" id="CHEBI:57890"/>
        <dbReference type="ChEBI" id="CHEBI:456215"/>
    </reaction>
</comment>
<keyword evidence="2" id="KW-0378">Hydrolase</keyword>
<dbReference type="InterPro" id="IPR036265">
    <property type="entry name" value="HIT-like_sf"/>
</dbReference>
<name>A0A653CJ06_CALMS</name>
<dbReference type="GO" id="GO:0000166">
    <property type="term" value="F:nucleotide binding"/>
    <property type="evidence" value="ECO:0007669"/>
    <property type="project" value="UniProtKB-KW"/>
</dbReference>
<dbReference type="PROSITE" id="PS51084">
    <property type="entry name" value="HIT_2"/>
    <property type="match status" value="1"/>
</dbReference>
<dbReference type="InterPro" id="IPR011146">
    <property type="entry name" value="HIT-like"/>
</dbReference>
<dbReference type="EMBL" id="CAACVG010007928">
    <property type="protein sequence ID" value="VEN47676.1"/>
    <property type="molecule type" value="Genomic_DNA"/>
</dbReference>
<feature type="short sequence motif" description="Histidine triad motif" evidence="8 9">
    <location>
        <begin position="132"/>
        <end position="136"/>
    </location>
</feature>
<proteinExistence type="inferred from homology"/>
<dbReference type="Gene3D" id="3.30.428.10">
    <property type="entry name" value="HIT-like"/>
    <property type="match status" value="1"/>
</dbReference>
<evidence type="ECO:0000256" key="8">
    <source>
        <dbReference type="PIRSR" id="PIRSR601310-3"/>
    </source>
</evidence>
<feature type="domain" description="HIT" evidence="10">
    <location>
        <begin position="40"/>
        <end position="146"/>
    </location>
</feature>
<evidence type="ECO:0000256" key="6">
    <source>
        <dbReference type="ARBA" id="ARBA00042361"/>
    </source>
</evidence>
<evidence type="ECO:0000256" key="2">
    <source>
        <dbReference type="ARBA" id="ARBA00022801"/>
    </source>
</evidence>
<dbReference type="InterPro" id="IPR001310">
    <property type="entry name" value="Histidine_triad_HIT"/>
</dbReference>
<dbReference type="Proteomes" id="UP000410492">
    <property type="component" value="Unassembled WGS sequence"/>
</dbReference>
<sequence length="174" mass="19894">MYKIFTCTVKRQLNIIKYCQTFHGTFTRYTTLMSTGSSCIFCKIIAGESPGQILLDDDETVVFKDIKPAAKYHYLAVPKEHIININYLTSPEHKALLEKLIENGKRVVVEQGGDVDDIRLGFHCPPFNSISHLHLHVISPASDMGFYSRLVFKPNTWWFQTVDGILEKLEKSKI</sequence>
<accession>A0A653CJ06</accession>
<dbReference type="SUPFAM" id="SSF54197">
    <property type="entry name" value="HIT-like"/>
    <property type="match status" value="1"/>
</dbReference>
<dbReference type="PRINTS" id="PR00332">
    <property type="entry name" value="HISTRIAD"/>
</dbReference>
<dbReference type="Pfam" id="PF11969">
    <property type="entry name" value="DcpS_C"/>
    <property type="match status" value="1"/>
</dbReference>
<evidence type="ECO:0000259" key="10">
    <source>
        <dbReference type="PROSITE" id="PS51084"/>
    </source>
</evidence>
<evidence type="ECO:0000256" key="5">
    <source>
        <dbReference type="ARBA" id="ARBA00039802"/>
    </source>
</evidence>